<gene>
    <name evidence="2" type="ORF">LY79DRAFT_78721</name>
</gene>
<protein>
    <submittedName>
        <fullName evidence="2">Uncharacterized protein</fullName>
    </submittedName>
</protein>
<evidence type="ECO:0000256" key="1">
    <source>
        <dbReference type="SAM" id="MobiDB-lite"/>
    </source>
</evidence>
<proteinExistence type="predicted"/>
<feature type="region of interest" description="Disordered" evidence="1">
    <location>
        <begin position="77"/>
        <end position="102"/>
    </location>
</feature>
<keyword evidence="3" id="KW-1185">Reference proteome</keyword>
<evidence type="ECO:0000313" key="2">
    <source>
        <dbReference type="EMBL" id="KAK1596082.1"/>
    </source>
</evidence>
<dbReference type="GeneID" id="85449364"/>
<reference evidence="2" key="1">
    <citation type="submission" date="2021-06" db="EMBL/GenBank/DDBJ databases">
        <title>Comparative genomics, transcriptomics and evolutionary studies reveal genomic signatures of adaptation to plant cell wall in hemibiotrophic fungi.</title>
        <authorList>
            <consortium name="DOE Joint Genome Institute"/>
            <person name="Baroncelli R."/>
            <person name="Diaz J.F."/>
            <person name="Benocci T."/>
            <person name="Peng M."/>
            <person name="Battaglia E."/>
            <person name="Haridas S."/>
            <person name="Andreopoulos W."/>
            <person name="Labutti K."/>
            <person name="Pangilinan J."/>
            <person name="Floch G.L."/>
            <person name="Makela M.R."/>
            <person name="Henrissat B."/>
            <person name="Grigoriev I.V."/>
            <person name="Crouch J.A."/>
            <person name="De Vries R.P."/>
            <person name="Sukno S.A."/>
            <person name="Thon M.R."/>
        </authorList>
    </citation>
    <scope>NUCLEOTIDE SEQUENCE</scope>
    <source>
        <strain evidence="2">CBS 125086</strain>
    </source>
</reference>
<sequence>MENAERHFHEPKYKEAPVASTDCITALLPRHRCLSFPPPYRLESYPGLNPHVFFVLHPRRPISTSLHLVCARLSSPLQSTRLSRPRAHRTQSHASSAAASRV</sequence>
<dbReference type="AlphaFoldDB" id="A0AAD8Q6L0"/>
<dbReference type="EMBL" id="JAHLJV010000013">
    <property type="protein sequence ID" value="KAK1596082.1"/>
    <property type="molecule type" value="Genomic_DNA"/>
</dbReference>
<evidence type="ECO:0000313" key="3">
    <source>
        <dbReference type="Proteomes" id="UP001230504"/>
    </source>
</evidence>
<organism evidence="2 3">
    <name type="scientific">Colletotrichum navitas</name>
    <dbReference type="NCBI Taxonomy" id="681940"/>
    <lineage>
        <taxon>Eukaryota</taxon>
        <taxon>Fungi</taxon>
        <taxon>Dikarya</taxon>
        <taxon>Ascomycota</taxon>
        <taxon>Pezizomycotina</taxon>
        <taxon>Sordariomycetes</taxon>
        <taxon>Hypocreomycetidae</taxon>
        <taxon>Glomerellales</taxon>
        <taxon>Glomerellaceae</taxon>
        <taxon>Colletotrichum</taxon>
        <taxon>Colletotrichum graminicola species complex</taxon>
    </lineage>
</organism>
<name>A0AAD8Q6L0_9PEZI</name>
<dbReference type="RefSeq" id="XP_060417001.1">
    <property type="nucleotide sequence ID" value="XM_060565124.1"/>
</dbReference>
<comment type="caution">
    <text evidence="2">The sequence shown here is derived from an EMBL/GenBank/DDBJ whole genome shotgun (WGS) entry which is preliminary data.</text>
</comment>
<accession>A0AAD8Q6L0</accession>
<dbReference type="Proteomes" id="UP001230504">
    <property type="component" value="Unassembled WGS sequence"/>
</dbReference>
<feature type="compositionally biased region" description="Polar residues" evidence="1">
    <location>
        <begin position="92"/>
        <end position="102"/>
    </location>
</feature>